<evidence type="ECO:0000313" key="2">
    <source>
        <dbReference type="Proteomes" id="UP001150907"/>
    </source>
</evidence>
<dbReference type="InterPro" id="IPR023213">
    <property type="entry name" value="CAT-like_dom_sf"/>
</dbReference>
<gene>
    <name evidence="1" type="ORF">H4R26_005532</name>
</gene>
<dbReference type="Proteomes" id="UP001150907">
    <property type="component" value="Unassembled WGS sequence"/>
</dbReference>
<evidence type="ECO:0000313" key="1">
    <source>
        <dbReference type="EMBL" id="KAJ1998239.1"/>
    </source>
</evidence>
<reference evidence="1" key="1">
    <citation type="submission" date="2022-07" db="EMBL/GenBank/DDBJ databases">
        <title>Phylogenomic reconstructions and comparative analyses of Kickxellomycotina fungi.</title>
        <authorList>
            <person name="Reynolds N.K."/>
            <person name="Stajich J.E."/>
            <person name="Barry K."/>
            <person name="Grigoriev I.V."/>
            <person name="Crous P."/>
            <person name="Smith M.E."/>
        </authorList>
    </citation>
    <scope>NUCLEOTIDE SEQUENCE</scope>
    <source>
        <strain evidence="1">IMI 214461</strain>
    </source>
</reference>
<proteinExistence type="predicted"/>
<accession>A0A9W8B8J1</accession>
<organism evidence="1 2">
    <name type="scientific">Coemansia thaxteri</name>
    <dbReference type="NCBI Taxonomy" id="2663907"/>
    <lineage>
        <taxon>Eukaryota</taxon>
        <taxon>Fungi</taxon>
        <taxon>Fungi incertae sedis</taxon>
        <taxon>Zoopagomycota</taxon>
        <taxon>Kickxellomycotina</taxon>
        <taxon>Kickxellomycetes</taxon>
        <taxon>Kickxellales</taxon>
        <taxon>Kickxellaceae</taxon>
        <taxon>Coemansia</taxon>
    </lineage>
</organism>
<dbReference type="AlphaFoldDB" id="A0A9W8B8J1"/>
<comment type="caution">
    <text evidence="1">The sequence shown here is derived from an EMBL/GenBank/DDBJ whole genome shotgun (WGS) entry which is preliminary data.</text>
</comment>
<dbReference type="EMBL" id="JANBQF010001031">
    <property type="protein sequence ID" value="KAJ1998239.1"/>
    <property type="molecule type" value="Genomic_DNA"/>
</dbReference>
<name>A0A9W8B8J1_9FUNG</name>
<sequence length="144" mass="16578">MPTANNSEFRYSITNDYSFMYQVYCSYILLFKNSTGQKNFMPPQLLQKGLTALVRTYYQPVAGWFDVRADDIDVVYYSDKFNDPPFSTQTLDIDSDELASHVRKSNEELLVSRHPSGRISLNNQGIPMFLTKCTYLKSNDAMVI</sequence>
<dbReference type="OrthoDB" id="1862401at2759"/>
<feature type="non-terminal residue" evidence="1">
    <location>
        <position position="144"/>
    </location>
</feature>
<keyword evidence="2" id="KW-1185">Reference proteome</keyword>
<protein>
    <submittedName>
        <fullName evidence="1">Uncharacterized protein</fullName>
    </submittedName>
</protein>
<dbReference type="Gene3D" id="3.30.559.10">
    <property type="entry name" value="Chloramphenicol acetyltransferase-like domain"/>
    <property type="match status" value="1"/>
</dbReference>